<dbReference type="NCBIfam" id="TIGR00247">
    <property type="entry name" value="endolytic transglycosylase MltG"/>
    <property type="match status" value="1"/>
</dbReference>
<evidence type="ECO:0000313" key="9">
    <source>
        <dbReference type="EMBL" id="SNQ48059.1"/>
    </source>
</evidence>
<feature type="compositionally biased region" description="Acidic residues" evidence="8">
    <location>
        <begin position="144"/>
        <end position="156"/>
    </location>
</feature>
<feature type="transmembrane region" description="Helical" evidence="7">
    <location>
        <begin position="183"/>
        <end position="202"/>
    </location>
</feature>
<dbReference type="Gene3D" id="3.30.1490.480">
    <property type="entry name" value="Endolytic murein transglycosylase"/>
    <property type="match status" value="1"/>
</dbReference>
<evidence type="ECO:0000256" key="3">
    <source>
        <dbReference type="ARBA" id="ARBA00022989"/>
    </source>
</evidence>
<dbReference type="AlphaFoldDB" id="A0A2I2KQY0"/>
<comment type="function">
    <text evidence="7">Functions as a peptidoglycan terminase that cleaves nascent peptidoglycan strands endolytically to terminate their elongation.</text>
</comment>
<dbReference type="Proteomes" id="UP000234331">
    <property type="component" value="Unassembled WGS sequence"/>
</dbReference>
<name>A0A2I2KQY0_9ACTN</name>
<comment type="similarity">
    <text evidence="7">Belongs to the transglycosylase MltG family.</text>
</comment>
<sequence>MTGGNLDEMLDEDPYGRRRRSGTAGRSGRAGRRPERDPEGAYPDPAYPDAGFPDAGYADGRYADADGRYADADGRYADADFDDYAADPGYRDADYDDPDYPDVDRRGSDRRGPGRREAGRRGTDYRDTGYAEDDYPDLAHPDSAYDDDPADDDPADGEWRGSWNDDGEEVDAPRRGGRALPKLVAVLVVVAALLGLGIYGVGKVVGRVSGGSSAADYIGSGDGIAVVQVPDGASAREIAQELHEANVTASVSSFVKAAAANPKSLGIQPGTYRLRNRMSADAALAALLDPASSAPFRFVIKEGMSVQQVLAGLHDRLGTPMEELEAIARNPAQLGVPSYAPTLEGYFFPSTYDLVPGATPVQLMTSFVTRFKQETASLDLEHRAAAQGMTPAKIVTIASIIEKEVANADEGPKVARVIYNRLNDTTGGFRRLDMDSTTRYAQSEYTGPLSRAQLENTSNPYNTRAVAGLPPGAISNPGLWALKSALEPAAGTWLYFVSMPRTKVTQFATTTDEWDTLRAQYHAEGGKE</sequence>
<keyword evidence="4 7" id="KW-0472">Membrane</keyword>
<evidence type="ECO:0000256" key="1">
    <source>
        <dbReference type="ARBA" id="ARBA00022475"/>
    </source>
</evidence>
<comment type="catalytic activity">
    <reaction evidence="7">
        <text>a peptidoglycan chain = a peptidoglycan chain with N-acetyl-1,6-anhydromuramyl-[peptide] at the reducing end + a peptidoglycan chain with N-acetylglucosamine at the non-reducing end.</text>
        <dbReference type="EC" id="4.2.2.29"/>
    </reaction>
</comment>
<reference evidence="9 10" key="1">
    <citation type="submission" date="2017-06" db="EMBL/GenBank/DDBJ databases">
        <authorList>
            <person name="Kim H.J."/>
            <person name="Triplett B.A."/>
        </authorList>
    </citation>
    <scope>NUCLEOTIDE SEQUENCE [LARGE SCALE GENOMIC DNA]</scope>
    <source>
        <strain evidence="9">FRACA_ARgP5</strain>
    </source>
</reference>
<gene>
    <name evidence="7" type="primary">mltG</name>
    <name evidence="9" type="ORF">FRACA_2190008</name>
</gene>
<keyword evidence="1 7" id="KW-1003">Cell membrane</keyword>
<dbReference type="EMBL" id="FZMO01000134">
    <property type="protein sequence ID" value="SNQ48059.1"/>
    <property type="molecule type" value="Genomic_DNA"/>
</dbReference>
<feature type="compositionally biased region" description="Basic and acidic residues" evidence="8">
    <location>
        <begin position="61"/>
        <end position="78"/>
    </location>
</feature>
<keyword evidence="5 7" id="KW-0456">Lyase</keyword>
<feature type="region of interest" description="Disordered" evidence="8">
    <location>
        <begin position="1"/>
        <end position="174"/>
    </location>
</feature>
<organism evidence="9 10">
    <name type="scientific">Frankia canadensis</name>
    <dbReference type="NCBI Taxonomy" id="1836972"/>
    <lineage>
        <taxon>Bacteria</taxon>
        <taxon>Bacillati</taxon>
        <taxon>Actinomycetota</taxon>
        <taxon>Actinomycetes</taxon>
        <taxon>Frankiales</taxon>
        <taxon>Frankiaceae</taxon>
        <taxon>Frankia</taxon>
    </lineage>
</organism>
<dbReference type="GO" id="GO:0008932">
    <property type="term" value="F:lytic endotransglycosylase activity"/>
    <property type="evidence" value="ECO:0007669"/>
    <property type="project" value="UniProtKB-UniRule"/>
</dbReference>
<dbReference type="GO" id="GO:0005886">
    <property type="term" value="C:plasma membrane"/>
    <property type="evidence" value="ECO:0007669"/>
    <property type="project" value="UniProtKB-SubCell"/>
</dbReference>
<proteinExistence type="inferred from homology"/>
<feature type="compositionally biased region" description="Basic and acidic residues" evidence="8">
    <location>
        <begin position="102"/>
        <end position="129"/>
    </location>
</feature>
<keyword evidence="2 7" id="KW-0812">Transmembrane</keyword>
<protein>
    <recommendedName>
        <fullName evidence="7">Endolytic murein transglycosylase</fullName>
        <ecNumber evidence="7">4.2.2.29</ecNumber>
    </recommendedName>
    <alternativeName>
        <fullName evidence="7">Peptidoglycan lytic transglycosylase</fullName>
    </alternativeName>
    <alternativeName>
        <fullName evidence="7">Peptidoglycan polymerization terminase</fullName>
    </alternativeName>
</protein>
<evidence type="ECO:0000256" key="8">
    <source>
        <dbReference type="SAM" id="MobiDB-lite"/>
    </source>
</evidence>
<keyword evidence="3 7" id="KW-1133">Transmembrane helix</keyword>
<dbReference type="HAMAP" id="MF_02065">
    <property type="entry name" value="MltG"/>
    <property type="match status" value="1"/>
</dbReference>
<dbReference type="InterPro" id="IPR003770">
    <property type="entry name" value="MLTG-like"/>
</dbReference>
<evidence type="ECO:0000256" key="7">
    <source>
        <dbReference type="HAMAP-Rule" id="MF_02065"/>
    </source>
</evidence>
<evidence type="ECO:0000256" key="4">
    <source>
        <dbReference type="ARBA" id="ARBA00023136"/>
    </source>
</evidence>
<feature type="site" description="Important for catalytic activity" evidence="7">
    <location>
        <position position="404"/>
    </location>
</feature>
<dbReference type="PANTHER" id="PTHR30518">
    <property type="entry name" value="ENDOLYTIC MUREIN TRANSGLYCOSYLASE"/>
    <property type="match status" value="1"/>
</dbReference>
<dbReference type="RefSeq" id="WP_243407495.1">
    <property type="nucleotide sequence ID" value="NZ_FZMO01000134.1"/>
</dbReference>
<evidence type="ECO:0000256" key="6">
    <source>
        <dbReference type="ARBA" id="ARBA00023316"/>
    </source>
</evidence>
<accession>A0A2I2KQY0</accession>
<evidence type="ECO:0000256" key="5">
    <source>
        <dbReference type="ARBA" id="ARBA00023239"/>
    </source>
</evidence>
<evidence type="ECO:0000313" key="10">
    <source>
        <dbReference type="Proteomes" id="UP000234331"/>
    </source>
</evidence>
<dbReference type="EC" id="4.2.2.29" evidence="7"/>
<dbReference type="GO" id="GO:0009252">
    <property type="term" value="P:peptidoglycan biosynthetic process"/>
    <property type="evidence" value="ECO:0007669"/>
    <property type="project" value="UniProtKB-UniRule"/>
</dbReference>
<keyword evidence="10" id="KW-1185">Reference proteome</keyword>
<dbReference type="GO" id="GO:0071555">
    <property type="term" value="P:cell wall organization"/>
    <property type="evidence" value="ECO:0007669"/>
    <property type="project" value="UniProtKB-KW"/>
</dbReference>
<dbReference type="Pfam" id="PF02618">
    <property type="entry name" value="YceG"/>
    <property type="match status" value="1"/>
</dbReference>
<comment type="subcellular location">
    <subcellularLocation>
        <location evidence="7">Cell membrane</location>
        <topology evidence="7">Single-pass membrane protein</topology>
    </subcellularLocation>
</comment>
<dbReference type="PANTHER" id="PTHR30518:SF2">
    <property type="entry name" value="ENDOLYTIC MUREIN TRANSGLYCOSYLASE"/>
    <property type="match status" value="1"/>
</dbReference>
<evidence type="ECO:0000256" key="2">
    <source>
        <dbReference type="ARBA" id="ARBA00022692"/>
    </source>
</evidence>
<keyword evidence="6 7" id="KW-0961">Cell wall biogenesis/degradation</keyword>